<organism evidence="7 8">
    <name type="scientific">Tardibacter chloracetimidivorans</name>
    <dbReference type="NCBI Taxonomy" id="1921510"/>
    <lineage>
        <taxon>Bacteria</taxon>
        <taxon>Pseudomonadati</taxon>
        <taxon>Pseudomonadota</taxon>
        <taxon>Alphaproteobacteria</taxon>
        <taxon>Sphingomonadales</taxon>
        <taxon>Sphingomonadaceae</taxon>
        <taxon>Tardibacter</taxon>
    </lineage>
</organism>
<dbReference type="PANTHER" id="PTHR30566:SF25">
    <property type="entry name" value="INNER MEMBRANE PROTEIN"/>
    <property type="match status" value="1"/>
</dbReference>
<dbReference type="RefSeq" id="WP_072597073.1">
    <property type="nucleotide sequence ID" value="NZ_CP018221.1"/>
</dbReference>
<evidence type="ECO:0000256" key="3">
    <source>
        <dbReference type="ARBA" id="ARBA00022989"/>
    </source>
</evidence>
<proteinExistence type="predicted"/>
<comment type="subcellular location">
    <subcellularLocation>
        <location evidence="1">Membrane</location>
    </subcellularLocation>
</comment>
<evidence type="ECO:0000313" key="8">
    <source>
        <dbReference type="Proteomes" id="UP000182063"/>
    </source>
</evidence>
<evidence type="ECO:0000259" key="6">
    <source>
        <dbReference type="Pfam" id="PF00924"/>
    </source>
</evidence>
<gene>
    <name evidence="7" type="ORF">BSL82_09285</name>
</gene>
<dbReference type="PANTHER" id="PTHR30566">
    <property type="entry name" value="YNAI-RELATED MECHANOSENSITIVE ION CHANNEL"/>
    <property type="match status" value="1"/>
</dbReference>
<dbReference type="GO" id="GO:0008381">
    <property type="term" value="F:mechanosensitive monoatomic ion channel activity"/>
    <property type="evidence" value="ECO:0007669"/>
    <property type="project" value="UniProtKB-ARBA"/>
</dbReference>
<dbReference type="KEGG" id="sphj:BSL82_09285"/>
<evidence type="ECO:0000313" key="7">
    <source>
        <dbReference type="EMBL" id="API59477.1"/>
    </source>
</evidence>
<dbReference type="Gene3D" id="2.30.30.60">
    <property type="match status" value="1"/>
</dbReference>
<dbReference type="InterPro" id="IPR010920">
    <property type="entry name" value="LSM_dom_sf"/>
</dbReference>
<feature type="domain" description="Mechanosensitive ion channel MscS" evidence="6">
    <location>
        <begin position="185"/>
        <end position="250"/>
    </location>
</feature>
<dbReference type="Pfam" id="PF00924">
    <property type="entry name" value="MS_channel_2nd"/>
    <property type="match status" value="1"/>
</dbReference>
<keyword evidence="3 5" id="KW-1133">Transmembrane helix</keyword>
<protein>
    <recommendedName>
        <fullName evidence="6">Mechanosensitive ion channel MscS domain-containing protein</fullName>
    </recommendedName>
</protein>
<reference evidence="8" key="1">
    <citation type="submission" date="2016-11" db="EMBL/GenBank/DDBJ databases">
        <title>Complete Genome Sequence of alachlor-degrading Sphingomonas sp. strain JJ-A5.</title>
        <authorList>
            <person name="Lee H."/>
            <person name="Ka J.-O."/>
        </authorList>
    </citation>
    <scope>NUCLEOTIDE SEQUENCE [LARGE SCALE GENOMIC DNA]</scope>
    <source>
        <strain evidence="8">JJ-A5</strain>
    </source>
</reference>
<dbReference type="OrthoDB" id="9792218at2"/>
<sequence length="362" mass="39949">MDRIVAGLPVLVSNAIIIGTAVVLALAVHWIVTIILSRAARRTASGVDDMLLRKLRQPSRWLLVVLALSFVHPALGLDPAAERIAGLVAGLLLPALFGWLAIACLGAAYQVVEARTDIAAPDNLLARSRRTRISILYRIGVFLVLLVTICMMLISIPSVRNVGVTLIASAGLAGLAVGAAAQPALKNLIAGIQMAFTEPIRIDDVVIIEGEWGRIEEIHLTFVIVKIWDERRLVVPVSKFLENSFQNWTRETSQLLGSVLWYLDPTADVDRFRAKLEEVVKANPFWDGRFQNVQVTDTRPEAIEVRALMTARDASRTFDLRCDVREAMLAFVRREMPEAIVRHRTVIERRGDTPTRDGTGAS</sequence>
<evidence type="ECO:0000256" key="2">
    <source>
        <dbReference type="ARBA" id="ARBA00022692"/>
    </source>
</evidence>
<feature type="transmembrane region" description="Helical" evidence="5">
    <location>
        <begin position="162"/>
        <end position="181"/>
    </location>
</feature>
<evidence type="ECO:0000256" key="5">
    <source>
        <dbReference type="SAM" id="Phobius"/>
    </source>
</evidence>
<dbReference type="InterPro" id="IPR023408">
    <property type="entry name" value="MscS_beta-dom_sf"/>
</dbReference>
<keyword evidence="8" id="KW-1185">Reference proteome</keyword>
<dbReference type="Gene3D" id="1.10.287.1260">
    <property type="match status" value="1"/>
</dbReference>
<accession>A0A1L3ZV38</accession>
<dbReference type="InterPro" id="IPR006685">
    <property type="entry name" value="MscS_channel_2nd"/>
</dbReference>
<evidence type="ECO:0000256" key="1">
    <source>
        <dbReference type="ARBA" id="ARBA00004370"/>
    </source>
</evidence>
<dbReference type="SUPFAM" id="SSF50182">
    <property type="entry name" value="Sm-like ribonucleoproteins"/>
    <property type="match status" value="1"/>
</dbReference>
<name>A0A1L3ZV38_9SPHN</name>
<dbReference type="EMBL" id="CP018221">
    <property type="protein sequence ID" value="API59477.1"/>
    <property type="molecule type" value="Genomic_DNA"/>
</dbReference>
<evidence type="ECO:0000256" key="4">
    <source>
        <dbReference type="ARBA" id="ARBA00023136"/>
    </source>
</evidence>
<dbReference type="AlphaFoldDB" id="A0A1L3ZV38"/>
<keyword evidence="4 5" id="KW-0472">Membrane</keyword>
<dbReference type="STRING" id="1921510.BSL82_09285"/>
<dbReference type="Proteomes" id="UP000182063">
    <property type="component" value="Chromosome"/>
</dbReference>
<dbReference type="GO" id="GO:0016020">
    <property type="term" value="C:membrane"/>
    <property type="evidence" value="ECO:0007669"/>
    <property type="project" value="UniProtKB-SubCell"/>
</dbReference>
<feature type="transmembrane region" description="Helical" evidence="5">
    <location>
        <begin position="87"/>
        <end position="109"/>
    </location>
</feature>
<feature type="transmembrane region" description="Helical" evidence="5">
    <location>
        <begin position="15"/>
        <end position="37"/>
    </location>
</feature>
<keyword evidence="2 5" id="KW-0812">Transmembrane</keyword>
<feature type="transmembrane region" description="Helical" evidence="5">
    <location>
        <begin position="135"/>
        <end position="156"/>
    </location>
</feature>
<feature type="transmembrane region" description="Helical" evidence="5">
    <location>
        <begin position="58"/>
        <end position="75"/>
    </location>
</feature>